<dbReference type="SMART" id="SM00256">
    <property type="entry name" value="FBOX"/>
    <property type="match status" value="1"/>
</dbReference>
<dbReference type="Gene3D" id="1.20.1280.50">
    <property type="match status" value="1"/>
</dbReference>
<dbReference type="InterPro" id="IPR001810">
    <property type="entry name" value="F-box_dom"/>
</dbReference>
<gene>
    <name evidence="2" type="ORF">EXIGLDRAFT_747215</name>
</gene>
<dbReference type="EMBL" id="KV425933">
    <property type="protein sequence ID" value="KZV97186.1"/>
    <property type="molecule type" value="Genomic_DNA"/>
</dbReference>
<dbReference type="OrthoDB" id="3172239at2759"/>
<evidence type="ECO:0000313" key="2">
    <source>
        <dbReference type="EMBL" id="KZV97186.1"/>
    </source>
</evidence>
<feature type="domain" description="F-box" evidence="1">
    <location>
        <begin position="70"/>
        <end position="118"/>
    </location>
</feature>
<dbReference type="AlphaFoldDB" id="A0A165L109"/>
<protein>
    <recommendedName>
        <fullName evidence="1">F-box domain-containing protein</fullName>
    </recommendedName>
</protein>
<dbReference type="Proteomes" id="UP000077266">
    <property type="component" value="Unassembled WGS sequence"/>
</dbReference>
<dbReference type="InParanoid" id="A0A165L109"/>
<dbReference type="SUPFAM" id="SSF81383">
    <property type="entry name" value="F-box domain"/>
    <property type="match status" value="1"/>
</dbReference>
<reference evidence="2 3" key="1">
    <citation type="journal article" date="2016" name="Mol. Biol. Evol.">
        <title>Comparative Genomics of Early-Diverging Mushroom-Forming Fungi Provides Insights into the Origins of Lignocellulose Decay Capabilities.</title>
        <authorList>
            <person name="Nagy L.G."/>
            <person name="Riley R."/>
            <person name="Tritt A."/>
            <person name="Adam C."/>
            <person name="Daum C."/>
            <person name="Floudas D."/>
            <person name="Sun H."/>
            <person name="Yadav J.S."/>
            <person name="Pangilinan J."/>
            <person name="Larsson K.H."/>
            <person name="Matsuura K."/>
            <person name="Barry K."/>
            <person name="Labutti K."/>
            <person name="Kuo R."/>
            <person name="Ohm R.A."/>
            <person name="Bhattacharya S.S."/>
            <person name="Shirouzu T."/>
            <person name="Yoshinaga Y."/>
            <person name="Martin F.M."/>
            <person name="Grigoriev I.V."/>
            <person name="Hibbett D.S."/>
        </authorList>
    </citation>
    <scope>NUCLEOTIDE SEQUENCE [LARGE SCALE GENOMIC DNA]</scope>
    <source>
        <strain evidence="2 3">HHB12029</strain>
    </source>
</reference>
<keyword evidence="3" id="KW-1185">Reference proteome</keyword>
<dbReference type="Pfam" id="PF12937">
    <property type="entry name" value="F-box-like"/>
    <property type="match status" value="1"/>
</dbReference>
<dbReference type="PROSITE" id="PS50181">
    <property type="entry name" value="FBOX"/>
    <property type="match status" value="1"/>
</dbReference>
<proteinExistence type="predicted"/>
<dbReference type="InterPro" id="IPR036047">
    <property type="entry name" value="F-box-like_dom_sf"/>
</dbReference>
<evidence type="ECO:0000259" key="1">
    <source>
        <dbReference type="PROSITE" id="PS50181"/>
    </source>
</evidence>
<organism evidence="2 3">
    <name type="scientific">Exidia glandulosa HHB12029</name>
    <dbReference type="NCBI Taxonomy" id="1314781"/>
    <lineage>
        <taxon>Eukaryota</taxon>
        <taxon>Fungi</taxon>
        <taxon>Dikarya</taxon>
        <taxon>Basidiomycota</taxon>
        <taxon>Agaricomycotina</taxon>
        <taxon>Agaricomycetes</taxon>
        <taxon>Auriculariales</taxon>
        <taxon>Exidiaceae</taxon>
        <taxon>Exidia</taxon>
    </lineage>
</organism>
<name>A0A165L109_EXIGL</name>
<sequence length="569" mass="63468">MSEFRESDSARNGLASAVTAVCNNEFAPMWPSWAPMSLLAHGENLGYTIRTRLHQIVDATLDEFLRIRNWNAVGRLPPEILCMVFAQLEISDRITATHVCRSWREASLAAAGQLWATISSSDPSTLAARLRWCESVPLRLHITVHRHSADDIAAILETQWHHIQSLFLHLNDDEVDDEYYGTGMNSILDQLSAPAPMLADFVLQDDCDRMSYSTWAHLFGAQAPALRRVKLDIAPSVFASQRQPFASVTRVFLRLRHPLYVHLGHIFAVFPHMEACALDVCGWGEQDPSTRVYKPPASLKHFRVGALNSLSLRAPELLLQHVTHASISDLNVMWSATRPKANHVSVVLSTTTSHSPILSGTMYYCSPGSEDSTVIFITHHDDGSLRTFSGFGDDITRRLGIFAQLTVLYLNESAWSATNEPLPDLPLLQSMTVYAALPWSHMLFEWCTLFLCDEPWEWNGPVLSCPSLRNVTIASRCPTQSDLEVPHYIDVPRPTILAPFAIVRFLQDKVAYGADTLDTISLRGVDICTHIITDVAALLGMAHTVTYDPIPLPADDFLDSMSDLWSIDT</sequence>
<evidence type="ECO:0000313" key="3">
    <source>
        <dbReference type="Proteomes" id="UP000077266"/>
    </source>
</evidence>
<accession>A0A165L109</accession>